<feature type="compositionally biased region" description="Low complexity" evidence="1">
    <location>
        <begin position="110"/>
        <end position="124"/>
    </location>
</feature>
<feature type="compositionally biased region" description="Basic residues" evidence="1">
    <location>
        <begin position="448"/>
        <end position="457"/>
    </location>
</feature>
<dbReference type="AlphaFoldDB" id="A0A6J4RF64"/>
<feature type="region of interest" description="Disordered" evidence="1">
    <location>
        <begin position="95"/>
        <end position="144"/>
    </location>
</feature>
<feature type="compositionally biased region" description="Basic residues" evidence="1">
    <location>
        <begin position="679"/>
        <end position="697"/>
    </location>
</feature>
<feature type="region of interest" description="Disordered" evidence="1">
    <location>
        <begin position="563"/>
        <end position="729"/>
    </location>
</feature>
<feature type="compositionally biased region" description="Basic residues" evidence="1">
    <location>
        <begin position="56"/>
        <end position="71"/>
    </location>
</feature>
<evidence type="ECO:0000313" key="2">
    <source>
        <dbReference type="EMBL" id="CAA9467210.1"/>
    </source>
</evidence>
<sequence>EPDDVRRAAAHHRPRLGRPARLPRRASHLRRRARAHLPPRRPEGGGAPRRGEGRRAAPHPPRRRLRGRAARRVAAAALRVRDPLRVRDLHAPRPVRLPADARRDRRLPGRRGAPPGALRAPGRARAPDRRRGRHVLRGVGAERHLRERHRRVQLLGRAPAPHALARVERDLGALRPRGGRGLGLQVRDPHPGRRAPAEGRPVRLRRGGAAADELRHPPLPARVGRRRVAQAAPRRGRVARPARLDLRGPPGLLAARPGQPGRRAGLRPARRRAGRLLLGHGLHPRRAPARHGPPVLRVLGLSGHLLLRPDPAPRRSGRLQALRGPPPRRGDRRDPRLGPGPLPARRLGPGPLRRDRPLRARRPAPGRPPRLGHARLQLRPQRGAQLPRGQRPLVAARVPRGRPAGRRRGLHALPGLLPRGGRVDPQPLRRPGEPRGRRLPQGVQRGGARGRARRHLRRRGVHGVAGRLAPDVPRRARVRLQVEHGLDARHAGVLPAGARLPQVPPPRADLLARLRLQRELHPAAVPRRGRARQGLAHRQDAGRPLAEVRQPALPVRVHVGPPRQAAAVHGPGVRPVAGVEPRPLPGLAPARGERPRRRPVPRARAQPRPARGARAVRAGRPRGGLRLAGAQRRRRQRPDLRPLRPRPRARRGRVRVQPLARAPAGVPHRPAAARDVARGARHGRRALRRVGRVRRPARRDLRARPLAQPGPVGGGGPAPARGALARAGV</sequence>
<feature type="compositionally biased region" description="Basic and acidic residues" evidence="1">
    <location>
        <begin position="187"/>
        <end position="201"/>
    </location>
</feature>
<feature type="region of interest" description="Disordered" evidence="1">
    <location>
        <begin position="1"/>
        <end position="71"/>
    </location>
</feature>
<keyword evidence="2" id="KW-0328">Glycosyltransferase</keyword>
<feature type="non-terminal residue" evidence="2">
    <location>
        <position position="729"/>
    </location>
</feature>
<feature type="compositionally biased region" description="Low complexity" evidence="1">
    <location>
        <begin position="718"/>
        <end position="729"/>
    </location>
</feature>
<evidence type="ECO:0000256" key="1">
    <source>
        <dbReference type="SAM" id="MobiDB-lite"/>
    </source>
</evidence>
<feature type="compositionally biased region" description="Basic residues" evidence="1">
    <location>
        <begin position="643"/>
        <end position="654"/>
    </location>
</feature>
<feature type="region of interest" description="Disordered" evidence="1">
    <location>
        <begin position="307"/>
        <end position="457"/>
    </location>
</feature>
<reference evidence="2" key="1">
    <citation type="submission" date="2020-02" db="EMBL/GenBank/DDBJ databases">
        <authorList>
            <person name="Meier V. D."/>
        </authorList>
    </citation>
    <scope>NUCLEOTIDE SEQUENCE</scope>
    <source>
        <strain evidence="2">AVDCRST_MAG13</strain>
    </source>
</reference>
<name>A0A6J4RF64_9ACTN</name>
<gene>
    <name evidence="2" type="ORF">AVDCRST_MAG13-145</name>
</gene>
<feature type="region of interest" description="Disordered" evidence="1">
    <location>
        <begin position="526"/>
        <end position="547"/>
    </location>
</feature>
<dbReference type="EMBL" id="CADCVO010000024">
    <property type="protein sequence ID" value="CAA9467210.1"/>
    <property type="molecule type" value="Genomic_DNA"/>
</dbReference>
<keyword evidence="2" id="KW-0808">Transferase</keyword>
<organism evidence="2">
    <name type="scientific">uncultured Solirubrobacteraceae bacterium</name>
    <dbReference type="NCBI Taxonomy" id="1162706"/>
    <lineage>
        <taxon>Bacteria</taxon>
        <taxon>Bacillati</taxon>
        <taxon>Actinomycetota</taxon>
        <taxon>Thermoleophilia</taxon>
        <taxon>Solirubrobacterales</taxon>
        <taxon>Solirubrobacteraceae</taxon>
        <taxon>environmental samples</taxon>
    </lineage>
</organism>
<feature type="region of interest" description="Disordered" evidence="1">
    <location>
        <begin position="171"/>
        <end position="268"/>
    </location>
</feature>
<feature type="compositionally biased region" description="Basic residues" evidence="1">
    <location>
        <begin position="223"/>
        <end position="240"/>
    </location>
</feature>
<dbReference type="EC" id="2.4.1.18" evidence="2"/>
<feature type="compositionally biased region" description="Low complexity" evidence="1">
    <location>
        <begin position="337"/>
        <end position="351"/>
    </location>
</feature>
<protein>
    <submittedName>
        <fullName evidence="2">GH13_9 / GH13_8 / GH13 / CBM48 / GH13_ 10 / GH13_36</fullName>
        <ecNumber evidence="2">2.4.1.18</ecNumber>
    </submittedName>
</protein>
<dbReference type="GO" id="GO:0003844">
    <property type="term" value="F:1,4-alpha-glucan branching enzyme activity"/>
    <property type="evidence" value="ECO:0007669"/>
    <property type="project" value="UniProtKB-EC"/>
</dbReference>
<feature type="compositionally biased region" description="Low complexity" evidence="1">
    <location>
        <begin position="253"/>
        <end position="263"/>
    </location>
</feature>
<proteinExistence type="predicted"/>
<feature type="compositionally biased region" description="Low complexity" evidence="1">
    <location>
        <begin position="602"/>
        <end position="630"/>
    </location>
</feature>
<feature type="compositionally biased region" description="Basic residues" evidence="1">
    <location>
        <begin position="8"/>
        <end position="39"/>
    </location>
</feature>
<feature type="non-terminal residue" evidence="2">
    <location>
        <position position="1"/>
    </location>
</feature>
<accession>A0A6J4RF64</accession>
<feature type="compositionally biased region" description="Basic residues" evidence="1">
    <location>
        <begin position="399"/>
        <end position="410"/>
    </location>
</feature>